<proteinExistence type="predicted"/>
<dbReference type="PANTHER" id="PTHR21180:SF32">
    <property type="entry name" value="ENDONUCLEASE_EXONUCLEASE_PHOSPHATASE FAMILY DOMAIN-CONTAINING PROTEIN 1"/>
    <property type="match status" value="1"/>
</dbReference>
<protein>
    <submittedName>
        <fullName evidence="3">Helix-hairpin-helix protein</fullName>
    </submittedName>
</protein>
<reference evidence="3 4" key="1">
    <citation type="submission" date="2019-03" db="EMBL/GenBank/DDBJ databases">
        <title>Genomic Encyclopedia of Archaeal and Bacterial Type Strains, Phase II (KMG-II): from individual species to whole genera.</title>
        <authorList>
            <person name="Goeker M."/>
        </authorList>
    </citation>
    <scope>NUCLEOTIDE SEQUENCE [LARGE SCALE GENOMIC DNA]</scope>
    <source>
        <strain evidence="3 4">DSM 27697</strain>
    </source>
</reference>
<comment type="caution">
    <text evidence="3">The sequence shown here is derived from an EMBL/GenBank/DDBJ whole genome shotgun (WGS) entry which is preliminary data.</text>
</comment>
<evidence type="ECO:0000259" key="2">
    <source>
        <dbReference type="SMART" id="SM00278"/>
    </source>
</evidence>
<sequence length="380" mass="41391">MNSPAIRFNGQVEYTLDGDFAKLGAHLGIDAPEQIAHETLSLQLWACDDHFDPSAPQNTRIASLPLHPVHYSGFYSDQTPALPPAGNRDYLIAMALVGETAEGITRIHDLALFNNRQLFTQPRLQGHVDCQLLESRVELNVESIINPRDELNLSGSLSLELWALNTPYNGGAFAGIQLASCELGALQGGSEWRDSRFTLDKAQAPAGEWSVVLMLREWTSAGYVTRDYRQLPDLIQAPLAPAHVLEQERPAHAEAALVEPAELEAAKVNPVKEEAAEPKAKARKANTKKRSEPSTKKSAAKAKPAAKQVSKSTAVKEAKSETPVSINRADMDALAAVRGLSPRLAKAIIAERPYDSLDQLTRARGLGDKTVAKIKKYLSL</sequence>
<name>A0A4R1GND6_9GAMM</name>
<feature type="domain" description="Helix-hairpin-helix DNA-binding motif class 1" evidence="2">
    <location>
        <begin position="358"/>
        <end position="377"/>
    </location>
</feature>
<dbReference type="AlphaFoldDB" id="A0A4R1GND6"/>
<dbReference type="RefSeq" id="WP_132287937.1">
    <property type="nucleotide sequence ID" value="NZ_SMFU01000007.1"/>
</dbReference>
<feature type="region of interest" description="Disordered" evidence="1">
    <location>
        <begin position="269"/>
        <end position="321"/>
    </location>
</feature>
<dbReference type="InterPro" id="IPR051675">
    <property type="entry name" value="Endo/Exo/Phosphatase_dom_1"/>
</dbReference>
<dbReference type="Pfam" id="PF12836">
    <property type="entry name" value="HHH_3"/>
    <property type="match status" value="1"/>
</dbReference>
<evidence type="ECO:0000256" key="1">
    <source>
        <dbReference type="SAM" id="MobiDB-lite"/>
    </source>
</evidence>
<dbReference type="OrthoDB" id="9179253at2"/>
<feature type="domain" description="Helix-hairpin-helix DNA-binding motif class 1" evidence="2">
    <location>
        <begin position="332"/>
        <end position="351"/>
    </location>
</feature>
<keyword evidence="4" id="KW-1185">Reference proteome</keyword>
<feature type="compositionally biased region" description="Low complexity" evidence="1">
    <location>
        <begin position="301"/>
        <end position="312"/>
    </location>
</feature>
<feature type="compositionally biased region" description="Basic and acidic residues" evidence="1">
    <location>
        <begin position="270"/>
        <end position="280"/>
    </location>
</feature>
<dbReference type="Proteomes" id="UP000294546">
    <property type="component" value="Unassembled WGS sequence"/>
</dbReference>
<dbReference type="PANTHER" id="PTHR21180">
    <property type="entry name" value="ENDONUCLEASE/EXONUCLEASE/PHOSPHATASE FAMILY DOMAIN-CONTAINING PROTEIN 1"/>
    <property type="match status" value="1"/>
</dbReference>
<organism evidence="3 4">
    <name type="scientific">Marinobacterium mangrovicola</name>
    <dbReference type="NCBI Taxonomy" id="1476959"/>
    <lineage>
        <taxon>Bacteria</taxon>
        <taxon>Pseudomonadati</taxon>
        <taxon>Pseudomonadota</taxon>
        <taxon>Gammaproteobacteria</taxon>
        <taxon>Oceanospirillales</taxon>
        <taxon>Oceanospirillaceae</taxon>
        <taxon>Marinobacterium</taxon>
    </lineage>
</organism>
<dbReference type="EMBL" id="SMFU01000007">
    <property type="protein sequence ID" value="TCK08753.1"/>
    <property type="molecule type" value="Genomic_DNA"/>
</dbReference>
<evidence type="ECO:0000313" key="3">
    <source>
        <dbReference type="EMBL" id="TCK08753.1"/>
    </source>
</evidence>
<gene>
    <name evidence="3" type="ORF">CLV83_0845</name>
</gene>
<dbReference type="GO" id="GO:0003677">
    <property type="term" value="F:DNA binding"/>
    <property type="evidence" value="ECO:0007669"/>
    <property type="project" value="InterPro"/>
</dbReference>
<accession>A0A4R1GND6</accession>
<dbReference type="SMART" id="SM00278">
    <property type="entry name" value="HhH1"/>
    <property type="match status" value="2"/>
</dbReference>
<dbReference type="Gene3D" id="1.10.150.320">
    <property type="entry name" value="Photosystem II 12 kDa extrinsic protein"/>
    <property type="match status" value="1"/>
</dbReference>
<evidence type="ECO:0000313" key="4">
    <source>
        <dbReference type="Proteomes" id="UP000294546"/>
    </source>
</evidence>
<dbReference type="GO" id="GO:0006281">
    <property type="term" value="P:DNA repair"/>
    <property type="evidence" value="ECO:0007669"/>
    <property type="project" value="InterPro"/>
</dbReference>
<dbReference type="InterPro" id="IPR003583">
    <property type="entry name" value="Hlx-hairpin-Hlx_DNA-bd_motif"/>
</dbReference>
<dbReference type="SUPFAM" id="SSF81585">
    <property type="entry name" value="PsbU/PolX domain-like"/>
    <property type="match status" value="1"/>
</dbReference>